<sequence length="292" mass="30723">MNVLMTGGSGLIGSAVTRALRSRGDRVMLMSHRAGSGDLTWSPEEGAGPGRWPEADAVVHFAGTPVAGRWTKNRRRSIRDSRVNGARLLAAAVAEGSLKTSRIVSASAVGYYGDRGDEELDESAPPGEGFLATVCQEWEDAWAPAEDAGVAVARMRFGIVLSGRGGALPPMLRAARFGLPVRLGSGSQFMSWIGLADAVRAALWLLDHPEVGPVVNAAAPNPVRNTEWAERLRERTGGPFVTSAPAPLLKLAAGDMAREMLLASVRAVPKTLEDGGFTFGTPGLAEALDADE</sequence>
<dbReference type="OrthoDB" id="9801773at2"/>
<organism evidence="4 5">
    <name type="scientific">Kiritimatiella glycovorans</name>
    <dbReference type="NCBI Taxonomy" id="1307763"/>
    <lineage>
        <taxon>Bacteria</taxon>
        <taxon>Pseudomonadati</taxon>
        <taxon>Kiritimatiellota</taxon>
        <taxon>Kiritimatiellia</taxon>
        <taxon>Kiritimatiellales</taxon>
        <taxon>Kiritimatiellaceae</taxon>
        <taxon>Kiritimatiella</taxon>
    </lineage>
</organism>
<dbReference type="InterPro" id="IPR036291">
    <property type="entry name" value="NAD(P)-bd_dom_sf"/>
</dbReference>
<dbReference type="PANTHER" id="PTHR11092">
    <property type="entry name" value="SUGAR NUCLEOTIDE EPIMERASE RELATED"/>
    <property type="match status" value="1"/>
</dbReference>
<comment type="similarity">
    <text evidence="1">Belongs to the NAD(P)-dependent epimerase/dehydratase family. SDR39U1 subfamily.</text>
</comment>
<dbReference type="RefSeq" id="WP_052882149.1">
    <property type="nucleotide sequence ID" value="NZ_CP010904.1"/>
</dbReference>
<dbReference type="InterPro" id="IPR010099">
    <property type="entry name" value="SDR39U1"/>
</dbReference>
<dbReference type="PANTHER" id="PTHR11092:SF0">
    <property type="entry name" value="EPIMERASE FAMILY PROTEIN SDR39U1"/>
    <property type="match status" value="1"/>
</dbReference>
<evidence type="ECO:0000259" key="2">
    <source>
        <dbReference type="Pfam" id="PF01370"/>
    </source>
</evidence>
<evidence type="ECO:0000313" key="4">
    <source>
        <dbReference type="EMBL" id="AKJ64863.1"/>
    </source>
</evidence>
<feature type="domain" description="DUF1731" evidence="3">
    <location>
        <begin position="244"/>
        <end position="289"/>
    </location>
</feature>
<evidence type="ECO:0000313" key="5">
    <source>
        <dbReference type="Proteomes" id="UP000035268"/>
    </source>
</evidence>
<proteinExistence type="inferred from homology"/>
<keyword evidence="5" id="KW-1185">Reference proteome</keyword>
<dbReference type="KEGG" id="vbl:L21SP4_01620"/>
<dbReference type="AlphaFoldDB" id="A0A0G3EEX4"/>
<accession>A0A0G3EEX4</accession>
<reference evidence="5" key="1">
    <citation type="submission" date="2015-02" db="EMBL/GenBank/DDBJ databases">
        <title>Description and complete genome sequence of the first cultured representative of the subdivision 5 of the Verrucomicrobia phylum.</title>
        <authorList>
            <person name="Spring S."/>
            <person name="Bunk B."/>
            <person name="Sproer C."/>
            <person name="Klenk H.-P."/>
        </authorList>
    </citation>
    <scope>NUCLEOTIDE SEQUENCE [LARGE SCALE GENOMIC DNA]</scope>
    <source>
        <strain evidence="5">L21-Fru-AB</strain>
    </source>
</reference>
<dbReference type="STRING" id="1307763.L21SP4_01620"/>
<dbReference type="Gene3D" id="3.40.50.720">
    <property type="entry name" value="NAD(P)-binding Rossmann-like Domain"/>
    <property type="match status" value="1"/>
</dbReference>
<gene>
    <name evidence="4" type="ORF">L21SP4_01620</name>
</gene>
<evidence type="ECO:0000256" key="1">
    <source>
        <dbReference type="ARBA" id="ARBA00009353"/>
    </source>
</evidence>
<dbReference type="InterPro" id="IPR001509">
    <property type="entry name" value="Epimerase_deHydtase"/>
</dbReference>
<dbReference type="Pfam" id="PF01370">
    <property type="entry name" value="Epimerase"/>
    <property type="match status" value="1"/>
</dbReference>
<dbReference type="InterPro" id="IPR013549">
    <property type="entry name" value="DUF1731"/>
</dbReference>
<dbReference type="NCBIfam" id="TIGR01777">
    <property type="entry name" value="yfcH"/>
    <property type="match status" value="1"/>
</dbReference>
<dbReference type="EMBL" id="CP010904">
    <property type="protein sequence ID" value="AKJ64863.1"/>
    <property type="molecule type" value="Genomic_DNA"/>
</dbReference>
<protein>
    <submittedName>
        <fullName evidence="4">Epimerase family protein</fullName>
    </submittedName>
</protein>
<feature type="domain" description="NAD-dependent epimerase/dehydratase" evidence="2">
    <location>
        <begin position="3"/>
        <end position="215"/>
    </location>
</feature>
<dbReference type="Proteomes" id="UP000035268">
    <property type="component" value="Chromosome"/>
</dbReference>
<dbReference type="Pfam" id="PF08338">
    <property type="entry name" value="DUF1731"/>
    <property type="match status" value="1"/>
</dbReference>
<name>A0A0G3EEX4_9BACT</name>
<evidence type="ECO:0000259" key="3">
    <source>
        <dbReference type="Pfam" id="PF08338"/>
    </source>
</evidence>
<reference evidence="4 5" key="2">
    <citation type="journal article" date="2016" name="ISME J.">
        <title>Characterization of the first cultured representative of Verrucomicrobia subdivision 5 indicates the proposal of a novel phylum.</title>
        <authorList>
            <person name="Spring S."/>
            <person name="Bunk B."/>
            <person name="Sproer C."/>
            <person name="Schumann P."/>
            <person name="Rohde M."/>
            <person name="Tindall B.J."/>
            <person name="Klenk H.P."/>
        </authorList>
    </citation>
    <scope>NUCLEOTIDE SEQUENCE [LARGE SCALE GENOMIC DNA]</scope>
    <source>
        <strain evidence="4 5">L21-Fru-AB</strain>
    </source>
</reference>
<dbReference type="SUPFAM" id="SSF51735">
    <property type="entry name" value="NAD(P)-binding Rossmann-fold domains"/>
    <property type="match status" value="1"/>
</dbReference>